<dbReference type="EMBL" id="ML119683">
    <property type="protein sequence ID" value="RPA80955.1"/>
    <property type="molecule type" value="Genomic_DNA"/>
</dbReference>
<protein>
    <submittedName>
        <fullName evidence="1">Uncharacterized protein</fullName>
    </submittedName>
</protein>
<name>A0A3N4I4C6_ASCIM</name>
<keyword evidence="2" id="KW-1185">Reference proteome</keyword>
<dbReference type="Proteomes" id="UP000275078">
    <property type="component" value="Unassembled WGS sequence"/>
</dbReference>
<dbReference type="AlphaFoldDB" id="A0A3N4I4C6"/>
<proteinExistence type="predicted"/>
<evidence type="ECO:0000313" key="2">
    <source>
        <dbReference type="Proteomes" id="UP000275078"/>
    </source>
</evidence>
<sequence length="329" mass="38332">MSGQAEPKASSKPPIRVLSCTWQQTKYRNPQPLYLTPPPASTPLLGLPNEILAQILKNVLDLCRYSFAWYSNEKPGISPKAKFRPITALATIHPRLTPMAEYHNFRRLTLFSSYDLEFLRQCLDRDPRRTVYLRGLTRHNLTVKFCENGFTSQKALREFFEVVRGWDGTGLLHPLGLEISLKLRIAGNQAFEGGLPRDWEEQIYAACGAPYERGNDGLLHSKKDEITTGCKNLRMNKVILYTMSKALMEGCRWDWEARTRRGAPYYHYSGGDDDWCGRVVHQCEWVQKLRVYTERARVWQVYMHYCCDDSDTCEEQWEVGRLREQWFMM</sequence>
<organism evidence="1 2">
    <name type="scientific">Ascobolus immersus RN42</name>
    <dbReference type="NCBI Taxonomy" id="1160509"/>
    <lineage>
        <taxon>Eukaryota</taxon>
        <taxon>Fungi</taxon>
        <taxon>Dikarya</taxon>
        <taxon>Ascomycota</taxon>
        <taxon>Pezizomycotina</taxon>
        <taxon>Pezizomycetes</taxon>
        <taxon>Pezizales</taxon>
        <taxon>Ascobolaceae</taxon>
        <taxon>Ascobolus</taxon>
    </lineage>
</organism>
<accession>A0A3N4I4C6</accession>
<evidence type="ECO:0000313" key="1">
    <source>
        <dbReference type="EMBL" id="RPA80955.1"/>
    </source>
</evidence>
<reference evidence="1 2" key="1">
    <citation type="journal article" date="2018" name="Nat. Ecol. Evol.">
        <title>Pezizomycetes genomes reveal the molecular basis of ectomycorrhizal truffle lifestyle.</title>
        <authorList>
            <person name="Murat C."/>
            <person name="Payen T."/>
            <person name="Noel B."/>
            <person name="Kuo A."/>
            <person name="Morin E."/>
            <person name="Chen J."/>
            <person name="Kohler A."/>
            <person name="Krizsan K."/>
            <person name="Balestrini R."/>
            <person name="Da Silva C."/>
            <person name="Montanini B."/>
            <person name="Hainaut M."/>
            <person name="Levati E."/>
            <person name="Barry K.W."/>
            <person name="Belfiori B."/>
            <person name="Cichocki N."/>
            <person name="Clum A."/>
            <person name="Dockter R.B."/>
            <person name="Fauchery L."/>
            <person name="Guy J."/>
            <person name="Iotti M."/>
            <person name="Le Tacon F."/>
            <person name="Lindquist E.A."/>
            <person name="Lipzen A."/>
            <person name="Malagnac F."/>
            <person name="Mello A."/>
            <person name="Molinier V."/>
            <person name="Miyauchi S."/>
            <person name="Poulain J."/>
            <person name="Riccioni C."/>
            <person name="Rubini A."/>
            <person name="Sitrit Y."/>
            <person name="Splivallo R."/>
            <person name="Traeger S."/>
            <person name="Wang M."/>
            <person name="Zifcakova L."/>
            <person name="Wipf D."/>
            <person name="Zambonelli A."/>
            <person name="Paolocci F."/>
            <person name="Nowrousian M."/>
            <person name="Ottonello S."/>
            <person name="Baldrian P."/>
            <person name="Spatafora J.W."/>
            <person name="Henrissat B."/>
            <person name="Nagy L.G."/>
            <person name="Aury J.M."/>
            <person name="Wincker P."/>
            <person name="Grigoriev I.V."/>
            <person name="Bonfante P."/>
            <person name="Martin F.M."/>
        </authorList>
    </citation>
    <scope>NUCLEOTIDE SEQUENCE [LARGE SCALE GENOMIC DNA]</scope>
    <source>
        <strain evidence="1 2">RN42</strain>
    </source>
</reference>
<gene>
    <name evidence="1" type="ORF">BJ508DRAFT_306920</name>
</gene>